<feature type="region of interest" description="Disordered" evidence="1">
    <location>
        <begin position="92"/>
        <end position="125"/>
    </location>
</feature>
<proteinExistence type="predicted"/>
<reference evidence="2" key="1">
    <citation type="submission" date="2023-03" db="EMBL/GenBank/DDBJ databases">
        <title>Massive genome expansion in bonnet fungi (Mycena s.s.) driven by repeated elements and novel gene families across ecological guilds.</title>
        <authorList>
            <consortium name="Lawrence Berkeley National Laboratory"/>
            <person name="Harder C.B."/>
            <person name="Miyauchi S."/>
            <person name="Viragh M."/>
            <person name="Kuo A."/>
            <person name="Thoen E."/>
            <person name="Andreopoulos B."/>
            <person name="Lu D."/>
            <person name="Skrede I."/>
            <person name="Drula E."/>
            <person name="Henrissat B."/>
            <person name="Morin E."/>
            <person name="Kohler A."/>
            <person name="Barry K."/>
            <person name="LaButti K."/>
            <person name="Morin E."/>
            <person name="Salamov A."/>
            <person name="Lipzen A."/>
            <person name="Mereny Z."/>
            <person name="Hegedus B."/>
            <person name="Baldrian P."/>
            <person name="Stursova M."/>
            <person name="Weitz H."/>
            <person name="Taylor A."/>
            <person name="Grigoriev I.V."/>
            <person name="Nagy L.G."/>
            <person name="Martin F."/>
            <person name="Kauserud H."/>
        </authorList>
    </citation>
    <scope>NUCLEOTIDE SEQUENCE</scope>
    <source>
        <strain evidence="2">CBHHK002</strain>
    </source>
</reference>
<dbReference type="Proteomes" id="UP001218218">
    <property type="component" value="Unassembled WGS sequence"/>
</dbReference>
<name>A0AAD6ZQ21_9AGAR</name>
<evidence type="ECO:0000313" key="3">
    <source>
        <dbReference type="Proteomes" id="UP001218218"/>
    </source>
</evidence>
<evidence type="ECO:0000256" key="1">
    <source>
        <dbReference type="SAM" id="MobiDB-lite"/>
    </source>
</evidence>
<dbReference type="AlphaFoldDB" id="A0AAD6ZQ21"/>
<protein>
    <submittedName>
        <fullName evidence="2">Uncharacterized protein</fullName>
    </submittedName>
</protein>
<gene>
    <name evidence="2" type="ORF">DFH08DRAFT_814038</name>
</gene>
<comment type="caution">
    <text evidence="2">The sequence shown here is derived from an EMBL/GenBank/DDBJ whole genome shotgun (WGS) entry which is preliminary data.</text>
</comment>
<evidence type="ECO:0000313" key="2">
    <source>
        <dbReference type="EMBL" id="KAJ7333968.1"/>
    </source>
</evidence>
<keyword evidence="3" id="KW-1185">Reference proteome</keyword>
<accession>A0AAD6ZQ21</accession>
<dbReference type="EMBL" id="JARIHO010000033">
    <property type="protein sequence ID" value="KAJ7333968.1"/>
    <property type="molecule type" value="Genomic_DNA"/>
</dbReference>
<feature type="compositionally biased region" description="Acidic residues" evidence="1">
    <location>
        <begin position="111"/>
        <end position="125"/>
    </location>
</feature>
<organism evidence="2 3">
    <name type="scientific">Mycena albidolilacea</name>
    <dbReference type="NCBI Taxonomy" id="1033008"/>
    <lineage>
        <taxon>Eukaryota</taxon>
        <taxon>Fungi</taxon>
        <taxon>Dikarya</taxon>
        <taxon>Basidiomycota</taxon>
        <taxon>Agaricomycotina</taxon>
        <taxon>Agaricomycetes</taxon>
        <taxon>Agaricomycetidae</taxon>
        <taxon>Agaricales</taxon>
        <taxon>Marasmiineae</taxon>
        <taxon>Mycenaceae</taxon>
        <taxon>Mycena</taxon>
    </lineage>
</organism>
<sequence>MLLQSPKRCPDPVSNPDHFTPCKCMRFLGVGLASTSSGSFLVTKPKATHLDIGKTAAPVFEQILDKLQEPDWSILQCSAQCVELTVVGTKAKNLPKKLKRPPKPNPKEPDDKGDENDNETEDDEL</sequence>
<feature type="compositionally biased region" description="Basic residues" evidence="1">
    <location>
        <begin position="93"/>
        <end position="102"/>
    </location>
</feature>